<dbReference type="EMBL" id="SCFB01000007">
    <property type="protein sequence ID" value="RZI45740.1"/>
    <property type="molecule type" value="Genomic_DNA"/>
</dbReference>
<gene>
    <name evidence="1" type="ORF">EQU50_06465</name>
</gene>
<sequence length="423" mass="48712">MQSPWIRTRETHGDNCYANPDEEKALFNAISTIETAAALSDGHYSFSFCKPEQDKPYGSKKTIQGAYLSKDKNNLEGHVKNEDEQRHLTVVYAVARSVQVELASPKEQADLPTFVRRGINTRHLPTWMKEIYKRDFFGNEVFNAKLWGVAGTALQKLESLALYQVRAQQKAADKRKSFKTNTTTHEMMAFAINPNNGCYWYSKMYDYGFEEPWDMVELLIDNLTDEPAIMAQFLNFAVNNVIYMLGTTGRDHLSQKLNDFFKEKLPMTYDEFWKKINEEQAIPGLQNKPTFKQILGFLQNDPSFLYAILNEVIKDSKRSLSNVRDLFGVMNTLYLLIPNQRPFVNWSPTGKDNEIELKDHNDKELAQKFPLSSLSHTYNNKDHATVLIPKKTTPQTLIDWVKATQREQETGITLTPGYISSWM</sequence>
<protein>
    <submittedName>
        <fullName evidence="1">Uncharacterized protein</fullName>
    </submittedName>
</protein>
<dbReference type="Proteomes" id="UP000293550">
    <property type="component" value="Unassembled WGS sequence"/>
</dbReference>
<organism evidence="1 2">
    <name type="scientific">Candidatus Finniella inopinata</name>
    <dbReference type="NCBI Taxonomy" id="1696036"/>
    <lineage>
        <taxon>Bacteria</taxon>
        <taxon>Pseudomonadati</taxon>
        <taxon>Pseudomonadota</taxon>
        <taxon>Alphaproteobacteria</taxon>
        <taxon>Holosporales</taxon>
        <taxon>Candidatus Paracaedibacteraceae</taxon>
        <taxon>Candidatus Finniella</taxon>
    </lineage>
</organism>
<dbReference type="AlphaFoldDB" id="A0A4Q7DHD2"/>
<evidence type="ECO:0000313" key="1">
    <source>
        <dbReference type="EMBL" id="RZI45740.1"/>
    </source>
</evidence>
<name>A0A4Q7DHD2_9PROT</name>
<reference evidence="1 2" key="1">
    <citation type="submission" date="2018-10" db="EMBL/GenBank/DDBJ databases">
        <title>An updated phylogeny of the Alphaproteobacteria reveals that the parasitic Rickettsiales and Holosporales have independent origins.</title>
        <authorList>
            <person name="Munoz-Gomez S.A."/>
            <person name="Hess S."/>
            <person name="Burger G."/>
            <person name="Lang B.F."/>
            <person name="Susko E."/>
            <person name="Slamovits C.H."/>
            <person name="Roger A.J."/>
        </authorList>
    </citation>
    <scope>NUCLEOTIDE SEQUENCE [LARGE SCALE GENOMIC DNA]</scope>
    <source>
        <strain evidence="1">HOLO01</strain>
    </source>
</reference>
<accession>A0A4Q7DHD2</accession>
<keyword evidence="2" id="KW-1185">Reference proteome</keyword>
<evidence type="ECO:0000313" key="2">
    <source>
        <dbReference type="Proteomes" id="UP000293550"/>
    </source>
</evidence>
<comment type="caution">
    <text evidence="1">The sequence shown here is derived from an EMBL/GenBank/DDBJ whole genome shotgun (WGS) entry which is preliminary data.</text>
</comment>
<dbReference type="OrthoDB" id="9802699at2"/>
<proteinExistence type="predicted"/>
<dbReference type="RefSeq" id="WP_130154316.1">
    <property type="nucleotide sequence ID" value="NZ_SCFB01000007.1"/>
</dbReference>